<dbReference type="EMBL" id="ML769390">
    <property type="protein sequence ID" value="KAE9408783.1"/>
    <property type="molecule type" value="Genomic_DNA"/>
</dbReference>
<reference evidence="1" key="1">
    <citation type="journal article" date="2019" name="Environ. Microbiol.">
        <title>Fungal ecological strategies reflected in gene transcription - a case study of two litter decomposers.</title>
        <authorList>
            <person name="Barbi F."/>
            <person name="Kohler A."/>
            <person name="Barry K."/>
            <person name="Baskaran P."/>
            <person name="Daum C."/>
            <person name="Fauchery L."/>
            <person name="Ihrmark K."/>
            <person name="Kuo A."/>
            <person name="LaButti K."/>
            <person name="Lipzen A."/>
            <person name="Morin E."/>
            <person name="Grigoriev I.V."/>
            <person name="Henrissat B."/>
            <person name="Lindahl B."/>
            <person name="Martin F."/>
        </authorList>
    </citation>
    <scope>NUCLEOTIDE SEQUENCE</scope>
    <source>
        <strain evidence="1">JB14</strain>
    </source>
</reference>
<dbReference type="Proteomes" id="UP000799118">
    <property type="component" value="Unassembled WGS sequence"/>
</dbReference>
<dbReference type="AlphaFoldDB" id="A0A6A4IGB8"/>
<protein>
    <submittedName>
        <fullName evidence="1">Uncharacterized protein</fullName>
    </submittedName>
</protein>
<name>A0A6A4IGB8_9AGAR</name>
<evidence type="ECO:0000313" key="2">
    <source>
        <dbReference type="Proteomes" id="UP000799118"/>
    </source>
</evidence>
<gene>
    <name evidence="1" type="ORF">BT96DRAFT_671548</name>
</gene>
<organism evidence="1 2">
    <name type="scientific">Gymnopus androsaceus JB14</name>
    <dbReference type="NCBI Taxonomy" id="1447944"/>
    <lineage>
        <taxon>Eukaryota</taxon>
        <taxon>Fungi</taxon>
        <taxon>Dikarya</taxon>
        <taxon>Basidiomycota</taxon>
        <taxon>Agaricomycotina</taxon>
        <taxon>Agaricomycetes</taxon>
        <taxon>Agaricomycetidae</taxon>
        <taxon>Agaricales</taxon>
        <taxon>Marasmiineae</taxon>
        <taxon>Omphalotaceae</taxon>
        <taxon>Gymnopus</taxon>
    </lineage>
</organism>
<proteinExistence type="predicted"/>
<sequence length="438" mass="47365">MASQYTKSLSYPNDLMSAKTLHTAPSLSLSVSDPFGDYHSPNAMGLASNPLNSASRNSSLSALPHPTFLHSYSDPTPLRAVHPTQIQLPDALVVSGLENASLASQRALTDVLSEGRVVLDEAADSNDTEIRGKGQRHSRSTFEMDTDLSGVWPLPNNFILVYVCPLDERERPSIHKPLLDKFAMSATVSLHPTIHSLAKNFFRPISHRGSPILSPIPQPANYPPNSTPPFLTHALPHRHISPGVMTPSNGSHSIITPEAMIQLKELYSKVKIPSTLNLYASDLFSAARHHHQLEGRLVSIAATKDALDLSRAARILGGDPTGMELVDILRATGDGYSTTDGNASREGDERLSKVMNDVGSAYVMIDIETRLSTGDEAQESSDAPVLDVTQADIARVVPRVLSHRLRVRDAPEDEVLGSAVFGAVFSAIIEKGGTWKES</sequence>
<keyword evidence="2" id="KW-1185">Reference proteome</keyword>
<evidence type="ECO:0000313" key="1">
    <source>
        <dbReference type="EMBL" id="KAE9408783.1"/>
    </source>
</evidence>
<accession>A0A6A4IGB8</accession>
<dbReference type="OrthoDB" id="5582146at2759"/>